<name>A0A2X3L0F2_9BACT</name>
<reference evidence="2" key="1">
    <citation type="submission" date="2018-05" db="EMBL/GenBank/DDBJ databases">
        <authorList>
            <person name="Hao L."/>
        </authorList>
    </citation>
    <scope>NUCLEOTIDE SEQUENCE [LARGE SCALE GENOMIC DNA]</scope>
</reference>
<dbReference type="RefSeq" id="WP_157959426.1">
    <property type="nucleotide sequence ID" value="NZ_LS483254.1"/>
</dbReference>
<dbReference type="Proteomes" id="UP000249818">
    <property type="component" value="Chromosome BARAN1"/>
</dbReference>
<gene>
    <name evidence="1" type="ORF">BARAN1_0645</name>
</gene>
<protein>
    <submittedName>
        <fullName evidence="1">Thiamine biosynthesis protein</fullName>
    </submittedName>
</protein>
<accession>A0A2X3L0F2</accession>
<dbReference type="EMBL" id="LS483254">
    <property type="protein sequence ID" value="SQD92669.1"/>
    <property type="molecule type" value="Genomic_DNA"/>
</dbReference>
<evidence type="ECO:0000313" key="2">
    <source>
        <dbReference type="Proteomes" id="UP000249818"/>
    </source>
</evidence>
<keyword evidence="2" id="KW-1185">Reference proteome</keyword>
<organism evidence="1 2">
    <name type="scientific">Candidatus Bipolaricaulis anaerobius</name>
    <dbReference type="NCBI Taxonomy" id="2026885"/>
    <lineage>
        <taxon>Bacteria</taxon>
        <taxon>Candidatus Bipolaricaulota</taxon>
        <taxon>Candidatus Bipolaricaulia</taxon>
        <taxon>Candidatus Bipolaricaulales</taxon>
        <taxon>Candidatus Bipolaricaulaceae</taxon>
        <taxon>Candidatus Bipolaricaulis</taxon>
    </lineage>
</organism>
<dbReference type="KEGG" id="bana:BARAN1_0645"/>
<dbReference type="SUPFAM" id="SSF52402">
    <property type="entry name" value="Adenine nucleotide alpha hydrolases-like"/>
    <property type="match status" value="1"/>
</dbReference>
<sequence>MASTVAVRLAEQAGVTHLRLVYFRSPFFLGEEGVVLRAQRSVGGRRFQSITLKRDFLALGQRGSEPSFPCGACRRLLLDRVGRLVRRLHADLVVTGEVVGKGGLGVEELVNLDRAAGLAGRVLRPLSARLLPPTHATGKMGGSVFQALTAGDGLAGTLAALARELGLVPWEDDRECLLTDGGLVRRLRDVGSETPLTENLVQLLRFEHFYQLGREAQVVVARTAEEQTRLQPLFLPSDVRLYVQIPRSPLALVRAPWMAKSPDERAWIIAAAAERMAEAAGLPRAPAWVVRFRCELEAETHQMRLPIDGRPAPALILS</sequence>
<evidence type="ECO:0000313" key="1">
    <source>
        <dbReference type="EMBL" id="SQD92669.1"/>
    </source>
</evidence>
<dbReference type="Gene3D" id="3.40.50.620">
    <property type="entry name" value="HUPs"/>
    <property type="match status" value="1"/>
</dbReference>
<proteinExistence type="predicted"/>
<dbReference type="InterPro" id="IPR014729">
    <property type="entry name" value="Rossmann-like_a/b/a_fold"/>
</dbReference>
<dbReference type="AlphaFoldDB" id="A0A2X3L0F2"/>